<reference evidence="7" key="1">
    <citation type="submission" date="2021-07" db="EMBL/GenBank/DDBJ databases">
        <title>Candidatus Kaistella beijingensis sp. nov. isolated from a municipal wastewater treatment plant is involved in sludge foaming.</title>
        <authorList>
            <person name="Song Y."/>
            <person name="Liu S.-J."/>
        </authorList>
    </citation>
    <scope>NUCLEOTIDE SEQUENCE</scope>
    <source>
        <strain evidence="7">DSM 43998</strain>
    </source>
</reference>
<comment type="subcellular location">
    <subcellularLocation>
        <location evidence="3">Cytoplasm</location>
    </subcellularLocation>
</comment>
<dbReference type="InterPro" id="IPR003728">
    <property type="entry name" value="Ribosome_maturation_RimP"/>
</dbReference>
<dbReference type="EMBL" id="CP079105">
    <property type="protein sequence ID" value="QXQ12645.1"/>
    <property type="molecule type" value="Genomic_DNA"/>
</dbReference>
<protein>
    <recommendedName>
        <fullName evidence="3">Ribosome maturation factor RimP</fullName>
    </recommendedName>
</protein>
<name>A0ABX8S811_9ACTN</name>
<keyword evidence="2 3" id="KW-0690">Ribosome biogenesis</keyword>
<gene>
    <name evidence="3 7" type="primary">rimP</name>
    <name evidence="7" type="ORF">KV203_11835</name>
</gene>
<dbReference type="RefSeq" id="WP_066470871.1">
    <property type="nucleotide sequence ID" value="NZ_CBCRUZ010000022.1"/>
</dbReference>
<dbReference type="Pfam" id="PF02576">
    <property type="entry name" value="RimP_N"/>
    <property type="match status" value="1"/>
</dbReference>
<keyword evidence="8" id="KW-1185">Reference proteome</keyword>
<dbReference type="SUPFAM" id="SSF75420">
    <property type="entry name" value="YhbC-like, N-terminal domain"/>
    <property type="match status" value="1"/>
</dbReference>
<comment type="function">
    <text evidence="3">Required for maturation of 30S ribosomal subunits.</text>
</comment>
<feature type="domain" description="Ribosome maturation factor RimP N-terminal" evidence="5">
    <location>
        <begin position="13"/>
        <end position="85"/>
    </location>
</feature>
<evidence type="ECO:0000256" key="3">
    <source>
        <dbReference type="HAMAP-Rule" id="MF_01077"/>
    </source>
</evidence>
<evidence type="ECO:0000256" key="2">
    <source>
        <dbReference type="ARBA" id="ARBA00022517"/>
    </source>
</evidence>
<dbReference type="PANTHER" id="PTHR33867">
    <property type="entry name" value="RIBOSOME MATURATION FACTOR RIMP"/>
    <property type="match status" value="1"/>
</dbReference>
<feature type="region of interest" description="Disordered" evidence="4">
    <location>
        <begin position="164"/>
        <end position="187"/>
    </location>
</feature>
<evidence type="ECO:0000259" key="5">
    <source>
        <dbReference type="Pfam" id="PF02576"/>
    </source>
</evidence>
<dbReference type="InterPro" id="IPR028998">
    <property type="entry name" value="RimP_C"/>
</dbReference>
<dbReference type="Proteomes" id="UP000887023">
    <property type="component" value="Chromosome"/>
</dbReference>
<dbReference type="NCBIfam" id="NF000930">
    <property type="entry name" value="PRK00092.2-2"/>
    <property type="match status" value="1"/>
</dbReference>
<evidence type="ECO:0000256" key="4">
    <source>
        <dbReference type="SAM" id="MobiDB-lite"/>
    </source>
</evidence>
<dbReference type="Pfam" id="PF17384">
    <property type="entry name" value="DUF150_C"/>
    <property type="match status" value="1"/>
</dbReference>
<dbReference type="InterPro" id="IPR028989">
    <property type="entry name" value="RimP_N"/>
</dbReference>
<organism evidence="7 8">
    <name type="scientific">Skermania pinensis</name>
    <dbReference type="NCBI Taxonomy" id="39122"/>
    <lineage>
        <taxon>Bacteria</taxon>
        <taxon>Bacillati</taxon>
        <taxon>Actinomycetota</taxon>
        <taxon>Actinomycetes</taxon>
        <taxon>Mycobacteriales</taxon>
        <taxon>Gordoniaceae</taxon>
        <taxon>Skermania</taxon>
    </lineage>
</organism>
<sequence length="187" mass="19523">MPIPTEAGVRASVAPLVADRGYDLEDVRVDRAGRHSVVRVVVDADRGIGLAELATLSTELSAVLDAADSADTGAYTLEVTTPGVDRPLTAERHWRRARGRRARVRIGAATVEGRIGALANGSVDLVVRDKSGPTVRRVSLADIDEAVVQIEFAAPDPRELALVGGVTPGRPAPGEPDESSTTEGSAS</sequence>
<dbReference type="InterPro" id="IPR035956">
    <property type="entry name" value="RimP_N_sf"/>
</dbReference>
<dbReference type="HAMAP" id="MF_01077">
    <property type="entry name" value="RimP"/>
    <property type="match status" value="1"/>
</dbReference>
<evidence type="ECO:0000313" key="8">
    <source>
        <dbReference type="Proteomes" id="UP000887023"/>
    </source>
</evidence>
<accession>A0ABX8S811</accession>
<dbReference type="PANTHER" id="PTHR33867:SF1">
    <property type="entry name" value="RIBOSOME MATURATION FACTOR RIMP"/>
    <property type="match status" value="1"/>
</dbReference>
<evidence type="ECO:0000313" key="7">
    <source>
        <dbReference type="EMBL" id="QXQ12645.1"/>
    </source>
</evidence>
<feature type="domain" description="Ribosome maturation factor RimP C-terminal" evidence="6">
    <location>
        <begin position="88"/>
        <end position="152"/>
    </location>
</feature>
<comment type="similarity">
    <text evidence="3">Belongs to the RimP family.</text>
</comment>
<evidence type="ECO:0000259" key="6">
    <source>
        <dbReference type="Pfam" id="PF17384"/>
    </source>
</evidence>
<evidence type="ECO:0000256" key="1">
    <source>
        <dbReference type="ARBA" id="ARBA00022490"/>
    </source>
</evidence>
<dbReference type="Gene3D" id="3.30.300.70">
    <property type="entry name" value="RimP-like superfamily, N-terminal"/>
    <property type="match status" value="1"/>
</dbReference>
<proteinExistence type="inferred from homology"/>
<keyword evidence="1 3" id="KW-0963">Cytoplasm</keyword>